<dbReference type="AlphaFoldDB" id="A0A6A5W4R6"/>
<dbReference type="InterPro" id="IPR002110">
    <property type="entry name" value="Ankyrin_rpt"/>
</dbReference>
<dbReference type="SUPFAM" id="SSF48403">
    <property type="entry name" value="Ankyrin repeat"/>
    <property type="match status" value="1"/>
</dbReference>
<gene>
    <name evidence="3" type="ORF">P154DRAFT_579493</name>
</gene>
<keyword evidence="4" id="KW-1185">Reference proteome</keyword>
<keyword evidence="1" id="KW-0677">Repeat</keyword>
<proteinExistence type="predicted"/>
<dbReference type="EMBL" id="ML977620">
    <property type="protein sequence ID" value="KAF1996862.1"/>
    <property type="molecule type" value="Genomic_DNA"/>
</dbReference>
<evidence type="ECO:0000256" key="1">
    <source>
        <dbReference type="ARBA" id="ARBA00022737"/>
    </source>
</evidence>
<evidence type="ECO:0000256" key="2">
    <source>
        <dbReference type="ARBA" id="ARBA00023043"/>
    </source>
</evidence>
<protein>
    <submittedName>
        <fullName evidence="3">Uncharacterized protein</fullName>
    </submittedName>
</protein>
<dbReference type="Proteomes" id="UP000799779">
    <property type="component" value="Unassembled WGS sequence"/>
</dbReference>
<dbReference type="OrthoDB" id="20872at2759"/>
<dbReference type="PANTHER" id="PTHR24198">
    <property type="entry name" value="ANKYRIN REPEAT AND PROTEIN KINASE DOMAIN-CONTAINING PROTEIN"/>
    <property type="match status" value="1"/>
</dbReference>
<accession>A0A6A5W4R6</accession>
<dbReference type="PANTHER" id="PTHR24198:SF165">
    <property type="entry name" value="ANKYRIN REPEAT-CONTAINING PROTEIN-RELATED"/>
    <property type="match status" value="1"/>
</dbReference>
<sequence length="161" mass="17812">MDLSFENQDRKAFAAAASSGHQAIMELIIDRASERIDTLSKSNTLSLAIREGEDLIVDFHLRQTDVLLGEKDEKGRSPLSYIAEGDMYRVCNYLLRNGANDDIDIYIKDNTDHTAFTYAAGTRYINIVQLFLASRSFTPSSLGDAFMAAVAASHKDTAEPL</sequence>
<evidence type="ECO:0000313" key="3">
    <source>
        <dbReference type="EMBL" id="KAF1996862.1"/>
    </source>
</evidence>
<reference evidence="3" key="1">
    <citation type="journal article" date="2020" name="Stud. Mycol.">
        <title>101 Dothideomycetes genomes: a test case for predicting lifestyles and emergence of pathogens.</title>
        <authorList>
            <person name="Haridas S."/>
            <person name="Albert R."/>
            <person name="Binder M."/>
            <person name="Bloem J."/>
            <person name="Labutti K."/>
            <person name="Salamov A."/>
            <person name="Andreopoulos B."/>
            <person name="Baker S."/>
            <person name="Barry K."/>
            <person name="Bills G."/>
            <person name="Bluhm B."/>
            <person name="Cannon C."/>
            <person name="Castanera R."/>
            <person name="Culley D."/>
            <person name="Daum C."/>
            <person name="Ezra D."/>
            <person name="Gonzalez J."/>
            <person name="Henrissat B."/>
            <person name="Kuo A."/>
            <person name="Liang C."/>
            <person name="Lipzen A."/>
            <person name="Lutzoni F."/>
            <person name="Magnuson J."/>
            <person name="Mondo S."/>
            <person name="Nolan M."/>
            <person name="Ohm R."/>
            <person name="Pangilinan J."/>
            <person name="Park H.-J."/>
            <person name="Ramirez L."/>
            <person name="Alfaro M."/>
            <person name="Sun H."/>
            <person name="Tritt A."/>
            <person name="Yoshinaga Y."/>
            <person name="Zwiers L.-H."/>
            <person name="Turgeon B."/>
            <person name="Goodwin S."/>
            <person name="Spatafora J."/>
            <person name="Crous P."/>
            <person name="Grigoriev I."/>
        </authorList>
    </citation>
    <scope>NUCLEOTIDE SEQUENCE</scope>
    <source>
        <strain evidence="3">CBS 123094</strain>
    </source>
</reference>
<name>A0A6A5W4R6_9PLEO</name>
<evidence type="ECO:0000313" key="4">
    <source>
        <dbReference type="Proteomes" id="UP000799779"/>
    </source>
</evidence>
<dbReference type="InterPro" id="IPR036770">
    <property type="entry name" value="Ankyrin_rpt-contain_sf"/>
</dbReference>
<dbReference type="SMART" id="SM00248">
    <property type="entry name" value="ANK"/>
    <property type="match status" value="3"/>
</dbReference>
<dbReference type="Gene3D" id="1.25.40.20">
    <property type="entry name" value="Ankyrin repeat-containing domain"/>
    <property type="match status" value="1"/>
</dbReference>
<keyword evidence="2" id="KW-0040">ANK repeat</keyword>
<organism evidence="3 4">
    <name type="scientific">Amniculicola lignicola CBS 123094</name>
    <dbReference type="NCBI Taxonomy" id="1392246"/>
    <lineage>
        <taxon>Eukaryota</taxon>
        <taxon>Fungi</taxon>
        <taxon>Dikarya</taxon>
        <taxon>Ascomycota</taxon>
        <taxon>Pezizomycotina</taxon>
        <taxon>Dothideomycetes</taxon>
        <taxon>Pleosporomycetidae</taxon>
        <taxon>Pleosporales</taxon>
        <taxon>Amniculicolaceae</taxon>
        <taxon>Amniculicola</taxon>
    </lineage>
</organism>
<dbReference type="Pfam" id="PF12796">
    <property type="entry name" value="Ank_2"/>
    <property type="match status" value="1"/>
</dbReference>